<dbReference type="Proteomes" id="UP000763088">
    <property type="component" value="Unassembled WGS sequence"/>
</dbReference>
<dbReference type="AlphaFoldDB" id="A0A928GGZ8"/>
<gene>
    <name evidence="2" type="ORF">E7102_04850</name>
</gene>
<sequence length="192" mass="20984">MKKNKINYVGIIGCVILYAVTLFASAFIGFLSPWCWIVLFPMLAAVLGAPTYLWVASRWQRFGVATVFALVLAAVLLPMGEIDYLQAVLMVAAGVISDVVRHVLGNNQKTSVFIAYPILPLGILAWLMKLWTNSEWYYNGAAEEIGTDYAEGLKTLSSTSSLIMVIFLVLVAGYIAIRIAAAKMKSGKNLVN</sequence>
<keyword evidence="1" id="KW-0812">Transmembrane</keyword>
<feature type="transmembrane region" description="Helical" evidence="1">
    <location>
        <begin position="7"/>
        <end position="30"/>
    </location>
</feature>
<keyword evidence="1" id="KW-0472">Membrane</keyword>
<name>A0A928GGZ8_XYLRU</name>
<dbReference type="InterPro" id="IPR011733">
    <property type="entry name" value="CHP02185_IM"/>
</dbReference>
<feature type="transmembrane region" description="Helical" evidence="1">
    <location>
        <begin position="36"/>
        <end position="55"/>
    </location>
</feature>
<feature type="transmembrane region" description="Helical" evidence="1">
    <location>
        <begin position="162"/>
        <end position="181"/>
    </location>
</feature>
<reference evidence="2" key="1">
    <citation type="submission" date="2019-04" db="EMBL/GenBank/DDBJ databases">
        <title>Evolution of Biomass-Degrading Anaerobic Consortia Revealed by Metagenomics.</title>
        <authorList>
            <person name="Peng X."/>
        </authorList>
    </citation>
    <scope>NUCLEOTIDE SEQUENCE</scope>
    <source>
        <strain evidence="2">SIG141</strain>
    </source>
</reference>
<evidence type="ECO:0000256" key="1">
    <source>
        <dbReference type="SAM" id="Phobius"/>
    </source>
</evidence>
<feature type="transmembrane region" description="Helical" evidence="1">
    <location>
        <begin position="111"/>
        <end position="128"/>
    </location>
</feature>
<proteinExistence type="predicted"/>
<comment type="caution">
    <text evidence="2">The sequence shown here is derived from an EMBL/GenBank/DDBJ whole genome shotgun (WGS) entry which is preliminary data.</text>
</comment>
<protein>
    <submittedName>
        <fullName evidence="2">Trep_Strep domain-containing protein</fullName>
    </submittedName>
</protein>
<keyword evidence="1" id="KW-1133">Transmembrane helix</keyword>
<accession>A0A928GGZ8</accession>
<evidence type="ECO:0000313" key="3">
    <source>
        <dbReference type="Proteomes" id="UP000763088"/>
    </source>
</evidence>
<dbReference type="EMBL" id="SUYD01000005">
    <property type="protein sequence ID" value="MBE6265789.1"/>
    <property type="molecule type" value="Genomic_DNA"/>
</dbReference>
<dbReference type="Pfam" id="PF09605">
    <property type="entry name" value="Trep_Strep"/>
    <property type="match status" value="1"/>
</dbReference>
<organism evidence="2 3">
    <name type="scientific">Xylanibacter ruminicola</name>
    <name type="common">Prevotella ruminicola</name>
    <dbReference type="NCBI Taxonomy" id="839"/>
    <lineage>
        <taxon>Bacteria</taxon>
        <taxon>Pseudomonadati</taxon>
        <taxon>Bacteroidota</taxon>
        <taxon>Bacteroidia</taxon>
        <taxon>Bacteroidales</taxon>
        <taxon>Prevotellaceae</taxon>
        <taxon>Xylanibacter</taxon>
    </lineage>
</organism>
<evidence type="ECO:0000313" key="2">
    <source>
        <dbReference type="EMBL" id="MBE6265789.1"/>
    </source>
</evidence>
<feature type="transmembrane region" description="Helical" evidence="1">
    <location>
        <begin position="62"/>
        <end position="79"/>
    </location>
</feature>
<feature type="transmembrane region" description="Helical" evidence="1">
    <location>
        <begin position="85"/>
        <end position="104"/>
    </location>
</feature>